<feature type="signal peptide" evidence="2">
    <location>
        <begin position="1"/>
        <end position="26"/>
    </location>
</feature>
<keyword evidence="4" id="KW-1185">Reference proteome</keyword>
<name>A0A327NPL9_9BACT</name>
<proteinExistence type="predicted"/>
<feature type="chain" id="PRO_5016453068" evidence="2">
    <location>
        <begin position="27"/>
        <end position="341"/>
    </location>
</feature>
<evidence type="ECO:0000313" key="3">
    <source>
        <dbReference type="EMBL" id="RAI77117.1"/>
    </source>
</evidence>
<evidence type="ECO:0000256" key="2">
    <source>
        <dbReference type="SAM" id="SignalP"/>
    </source>
</evidence>
<dbReference type="RefSeq" id="WP_111347328.1">
    <property type="nucleotide sequence ID" value="NZ_QLII01000001.1"/>
</dbReference>
<reference evidence="3 4" key="1">
    <citation type="submission" date="2018-06" db="EMBL/GenBank/DDBJ databases">
        <title>Spirosoma sp. HMF3257 Genome sequencing and assembly.</title>
        <authorList>
            <person name="Kang H."/>
            <person name="Cha I."/>
            <person name="Kim H."/>
            <person name="Kang J."/>
            <person name="Joh K."/>
        </authorList>
    </citation>
    <scope>NUCLEOTIDE SEQUENCE [LARGE SCALE GENOMIC DNA]</scope>
    <source>
        <strain evidence="3 4">HMF3257</strain>
    </source>
</reference>
<feature type="region of interest" description="Disordered" evidence="1">
    <location>
        <begin position="319"/>
        <end position="341"/>
    </location>
</feature>
<evidence type="ECO:0000313" key="4">
    <source>
        <dbReference type="Proteomes" id="UP000249016"/>
    </source>
</evidence>
<accession>A0A327NPL9</accession>
<dbReference type="OrthoDB" id="975521at2"/>
<dbReference type="AlphaFoldDB" id="A0A327NPL9"/>
<comment type="caution">
    <text evidence="3">The sequence shown here is derived from an EMBL/GenBank/DDBJ whole genome shotgun (WGS) entry which is preliminary data.</text>
</comment>
<evidence type="ECO:0000256" key="1">
    <source>
        <dbReference type="SAM" id="MobiDB-lite"/>
    </source>
</evidence>
<keyword evidence="2" id="KW-0732">Signal</keyword>
<dbReference type="Proteomes" id="UP000249016">
    <property type="component" value="Unassembled WGS sequence"/>
</dbReference>
<sequence length="341" mass="38534">MTKTSTRILLAWLFISLVGVVSPALAQSQQPPTQLTERDKQNINAAALKSLNRLNVLLNALAVEGLEDAEVDTIIKKSYSGPARIFDNVNVSIEDDINPEHTSATKTEDLKVDEYLNRLSLYYSKRSPNDDKVTIIFPKQEATAAQQNGSSTYIKVFFESVFKGKYIPKSSSYQPASRVIELRAEKPGQYWRVYITRFSFKQPGEGMQQVVGTGRPTIPPGIKVGGAEIPYRKTGTEQLVVLKFTTQWLEVVNSQETDLPTGIYKRKIKETGQISEAQVYDFDNTRAIELKENSNRFSFRNDITTTWFDRVNPIINKPTAPKSRLFHSPIRPGKLQVKDQR</sequence>
<organism evidence="3 4">
    <name type="scientific">Spirosoma telluris</name>
    <dbReference type="NCBI Taxonomy" id="2183553"/>
    <lineage>
        <taxon>Bacteria</taxon>
        <taxon>Pseudomonadati</taxon>
        <taxon>Bacteroidota</taxon>
        <taxon>Cytophagia</taxon>
        <taxon>Cytophagales</taxon>
        <taxon>Cytophagaceae</taxon>
        <taxon>Spirosoma</taxon>
    </lineage>
</organism>
<protein>
    <submittedName>
        <fullName evidence="3">Uncharacterized protein</fullName>
    </submittedName>
</protein>
<dbReference type="EMBL" id="QLII01000001">
    <property type="protein sequence ID" value="RAI77117.1"/>
    <property type="molecule type" value="Genomic_DNA"/>
</dbReference>
<gene>
    <name evidence="3" type="ORF">HMF3257_28315</name>
</gene>